<proteinExistence type="predicted"/>
<feature type="domain" description="Mtf2-like C-terminal" evidence="2">
    <location>
        <begin position="84"/>
        <end position="264"/>
    </location>
</feature>
<evidence type="ECO:0000259" key="2">
    <source>
        <dbReference type="Pfam" id="PF19189"/>
    </source>
</evidence>
<name>A0AAW0D2C0_9AGAR</name>
<organism evidence="3 4">
    <name type="scientific">Paramarasmius palmivorus</name>
    <dbReference type="NCBI Taxonomy" id="297713"/>
    <lineage>
        <taxon>Eukaryota</taxon>
        <taxon>Fungi</taxon>
        <taxon>Dikarya</taxon>
        <taxon>Basidiomycota</taxon>
        <taxon>Agaricomycotina</taxon>
        <taxon>Agaricomycetes</taxon>
        <taxon>Agaricomycetidae</taxon>
        <taxon>Agaricales</taxon>
        <taxon>Marasmiineae</taxon>
        <taxon>Marasmiaceae</taxon>
        <taxon>Paramarasmius</taxon>
    </lineage>
</organism>
<evidence type="ECO:0000313" key="4">
    <source>
        <dbReference type="Proteomes" id="UP001383192"/>
    </source>
</evidence>
<dbReference type="AlphaFoldDB" id="A0AAW0D2C0"/>
<feature type="compositionally biased region" description="Basic and acidic residues" evidence="1">
    <location>
        <begin position="287"/>
        <end position="314"/>
    </location>
</feature>
<dbReference type="GO" id="GO:0005739">
    <property type="term" value="C:mitochondrion"/>
    <property type="evidence" value="ECO:0007669"/>
    <property type="project" value="InterPro"/>
</dbReference>
<gene>
    <name evidence="3" type="ORF">VNI00_007553</name>
</gene>
<evidence type="ECO:0000256" key="1">
    <source>
        <dbReference type="SAM" id="MobiDB-lite"/>
    </source>
</evidence>
<feature type="region of interest" description="Disordered" evidence="1">
    <location>
        <begin position="267"/>
        <end position="314"/>
    </location>
</feature>
<dbReference type="Pfam" id="PF19189">
    <property type="entry name" value="Mtf2"/>
    <property type="match status" value="1"/>
</dbReference>
<dbReference type="PANTHER" id="PTHR39468:SF1">
    <property type="entry name" value="MTF2-LIKE C-TERMINAL DOMAIN-CONTAINING PROTEIN"/>
    <property type="match status" value="1"/>
</dbReference>
<protein>
    <recommendedName>
        <fullName evidence="2">Mtf2-like C-terminal domain-containing protein</fullName>
    </recommendedName>
</protein>
<accession>A0AAW0D2C0</accession>
<keyword evidence="4" id="KW-1185">Reference proteome</keyword>
<dbReference type="Proteomes" id="UP001383192">
    <property type="component" value="Unassembled WGS sequence"/>
</dbReference>
<sequence length="314" mass="36447">MPATLRNPLSTSRRPRRQKMTAREISAFDDMFNMIFDAVAEQKNGSSHAEKTPGIAIGGNTGLSDLFGKLRRHSRAMKWTTEEEELLDKKKEEMDLCDTDQQLLDWAMKEVFGESERYERESREAMEEVTKNGGSSKMVLPMLQPPTYPHLLALIMRTFRDKYHDPNLTLSMFDYARHLSIPSYVFGCSTAVYNELLETRWRCFQDLRGVHDALEEMSVNGVDVDNNTRKIVERVRREVGERTLWEEDDLGNGQTWSMLEKIEKLTVPRHSKSKRRSSKKAVTGKPAKWDDWKNEGDKSDGWEFDSWDKPGKMR</sequence>
<dbReference type="InterPro" id="IPR040009">
    <property type="entry name" value="Mtf2/C5D6.12-like"/>
</dbReference>
<dbReference type="PANTHER" id="PTHR39468">
    <property type="entry name" value="CHROMOSOME 7, WHOLE GENOME SHOTGUN SEQUENCE"/>
    <property type="match status" value="1"/>
</dbReference>
<reference evidence="3 4" key="1">
    <citation type="submission" date="2024-01" db="EMBL/GenBank/DDBJ databases">
        <title>A draft genome for a cacao thread blight-causing isolate of Paramarasmius palmivorus.</title>
        <authorList>
            <person name="Baruah I.K."/>
            <person name="Bukari Y."/>
            <person name="Amoako-Attah I."/>
            <person name="Meinhardt L.W."/>
            <person name="Bailey B.A."/>
            <person name="Cohen S.P."/>
        </authorList>
    </citation>
    <scope>NUCLEOTIDE SEQUENCE [LARGE SCALE GENOMIC DNA]</scope>
    <source>
        <strain evidence="3 4">GH-12</strain>
    </source>
</reference>
<evidence type="ECO:0000313" key="3">
    <source>
        <dbReference type="EMBL" id="KAK7045720.1"/>
    </source>
</evidence>
<feature type="compositionally biased region" description="Basic residues" evidence="1">
    <location>
        <begin position="267"/>
        <end position="279"/>
    </location>
</feature>
<dbReference type="EMBL" id="JAYKXP010000024">
    <property type="protein sequence ID" value="KAK7045720.1"/>
    <property type="molecule type" value="Genomic_DNA"/>
</dbReference>
<dbReference type="InterPro" id="IPR043837">
    <property type="entry name" value="Mtf2-like_C"/>
</dbReference>
<comment type="caution">
    <text evidence="3">The sequence shown here is derived from an EMBL/GenBank/DDBJ whole genome shotgun (WGS) entry which is preliminary data.</text>
</comment>